<reference evidence="1" key="2">
    <citation type="submission" date="2023-06" db="EMBL/GenBank/DDBJ databases">
        <authorList>
            <consortium name="Lawrence Berkeley National Laboratory"/>
            <person name="Haridas S."/>
            <person name="Hensen N."/>
            <person name="Bonometti L."/>
            <person name="Westerberg I."/>
            <person name="Brannstrom I.O."/>
            <person name="Guillou S."/>
            <person name="Cros-Aarteil S."/>
            <person name="Calhoun S."/>
            <person name="Kuo A."/>
            <person name="Mondo S."/>
            <person name="Pangilinan J."/>
            <person name="Riley R."/>
            <person name="LaButti K."/>
            <person name="Andreopoulos B."/>
            <person name="Lipzen A."/>
            <person name="Chen C."/>
            <person name="Yanf M."/>
            <person name="Daum C."/>
            <person name="Ng V."/>
            <person name="Clum A."/>
            <person name="Steindorff A."/>
            <person name="Ohm R."/>
            <person name="Martin F."/>
            <person name="Silar P."/>
            <person name="Natvig D."/>
            <person name="Lalanne C."/>
            <person name="Gautier V."/>
            <person name="Ament-velasquez S.L."/>
            <person name="Kruys A."/>
            <person name="Hutchinson M.I."/>
            <person name="Powell A.J."/>
            <person name="Barry K."/>
            <person name="Miller A.N."/>
            <person name="Grigoriev I.V."/>
            <person name="Debuchy R."/>
            <person name="Gladieux P."/>
            <person name="Thoren M.H."/>
            <person name="Johannesson H."/>
        </authorList>
    </citation>
    <scope>NUCLEOTIDE SEQUENCE</scope>
    <source>
        <strain evidence="1">CBS 232.78</strain>
    </source>
</reference>
<organism evidence="1 2">
    <name type="scientific">Podospora didyma</name>
    <dbReference type="NCBI Taxonomy" id="330526"/>
    <lineage>
        <taxon>Eukaryota</taxon>
        <taxon>Fungi</taxon>
        <taxon>Dikarya</taxon>
        <taxon>Ascomycota</taxon>
        <taxon>Pezizomycotina</taxon>
        <taxon>Sordariomycetes</taxon>
        <taxon>Sordariomycetidae</taxon>
        <taxon>Sordariales</taxon>
        <taxon>Podosporaceae</taxon>
        <taxon>Podospora</taxon>
    </lineage>
</organism>
<accession>A0AAE0P6C6</accession>
<dbReference type="Proteomes" id="UP001285441">
    <property type="component" value="Unassembled WGS sequence"/>
</dbReference>
<dbReference type="Gene3D" id="2.40.160.20">
    <property type="match status" value="1"/>
</dbReference>
<reference evidence="1" key="1">
    <citation type="journal article" date="2023" name="Mol. Phylogenet. Evol.">
        <title>Genome-scale phylogeny and comparative genomics of the fungal order Sordariales.</title>
        <authorList>
            <person name="Hensen N."/>
            <person name="Bonometti L."/>
            <person name="Westerberg I."/>
            <person name="Brannstrom I.O."/>
            <person name="Guillou S."/>
            <person name="Cros-Aarteil S."/>
            <person name="Calhoun S."/>
            <person name="Haridas S."/>
            <person name="Kuo A."/>
            <person name="Mondo S."/>
            <person name="Pangilinan J."/>
            <person name="Riley R."/>
            <person name="LaButti K."/>
            <person name="Andreopoulos B."/>
            <person name="Lipzen A."/>
            <person name="Chen C."/>
            <person name="Yan M."/>
            <person name="Daum C."/>
            <person name="Ng V."/>
            <person name="Clum A."/>
            <person name="Steindorff A."/>
            <person name="Ohm R.A."/>
            <person name="Martin F."/>
            <person name="Silar P."/>
            <person name="Natvig D.O."/>
            <person name="Lalanne C."/>
            <person name="Gautier V."/>
            <person name="Ament-Velasquez S.L."/>
            <person name="Kruys A."/>
            <person name="Hutchinson M.I."/>
            <person name="Powell A.J."/>
            <person name="Barry K."/>
            <person name="Miller A.N."/>
            <person name="Grigoriev I.V."/>
            <person name="Debuchy R."/>
            <person name="Gladieux P."/>
            <person name="Hiltunen Thoren M."/>
            <person name="Johannesson H."/>
        </authorList>
    </citation>
    <scope>NUCLEOTIDE SEQUENCE</scope>
    <source>
        <strain evidence="1">CBS 232.78</strain>
    </source>
</reference>
<dbReference type="EMBL" id="JAULSW010000001">
    <property type="protein sequence ID" value="KAK3394156.1"/>
    <property type="molecule type" value="Genomic_DNA"/>
</dbReference>
<proteinExistence type="predicted"/>
<evidence type="ECO:0000313" key="1">
    <source>
        <dbReference type="EMBL" id="KAK3394156.1"/>
    </source>
</evidence>
<protein>
    <submittedName>
        <fullName evidence="1">Uncharacterized protein</fullName>
    </submittedName>
</protein>
<dbReference type="AlphaFoldDB" id="A0AAE0P6C6"/>
<evidence type="ECO:0000313" key="2">
    <source>
        <dbReference type="Proteomes" id="UP001285441"/>
    </source>
</evidence>
<keyword evidence="2" id="KW-1185">Reference proteome</keyword>
<sequence>MAGFPKLIPAFTASIYITTPNPVGPTARGGSLTHVAILPDLGGIKSEPDYEIPLNSVFMHGSDYIKADPDGKFVRLEVHSLVKAKSGAFVRFSYTGIISLQGPGGKVLKGESDMATTEFGEAFTQVTFESGTPELAALQNKVYVSSGRFIVEAGKPVVVEYKISEVVA</sequence>
<dbReference type="Pfam" id="PF11578">
    <property type="entry name" value="DUF3237"/>
    <property type="match status" value="1"/>
</dbReference>
<comment type="caution">
    <text evidence="1">The sequence shown here is derived from an EMBL/GenBank/DDBJ whole genome shotgun (WGS) entry which is preliminary data.</text>
</comment>
<gene>
    <name evidence="1" type="ORF">B0H63DRAFT_517303</name>
</gene>
<name>A0AAE0P6C6_9PEZI</name>